<sequence>MVKKKRKATTLRIWKHHLRDRGLGQLTTQWKPSKRYRVKNFQRLAFGYSYVMGLLTQHVFGFKPIP</sequence>
<keyword evidence="3" id="KW-1185">Reference proteome</keyword>
<dbReference type="EMBL" id="JBAMMX010000017">
    <property type="protein sequence ID" value="KAK6923753.1"/>
    <property type="molecule type" value="Genomic_DNA"/>
</dbReference>
<evidence type="ECO:0000256" key="1">
    <source>
        <dbReference type="SAM" id="Phobius"/>
    </source>
</evidence>
<evidence type="ECO:0000313" key="2">
    <source>
        <dbReference type="EMBL" id="KAK6923753.1"/>
    </source>
</evidence>
<organism evidence="2 3">
    <name type="scientific">Dillenia turbinata</name>
    <dbReference type="NCBI Taxonomy" id="194707"/>
    <lineage>
        <taxon>Eukaryota</taxon>
        <taxon>Viridiplantae</taxon>
        <taxon>Streptophyta</taxon>
        <taxon>Embryophyta</taxon>
        <taxon>Tracheophyta</taxon>
        <taxon>Spermatophyta</taxon>
        <taxon>Magnoliopsida</taxon>
        <taxon>eudicotyledons</taxon>
        <taxon>Gunneridae</taxon>
        <taxon>Pentapetalae</taxon>
        <taxon>Dilleniales</taxon>
        <taxon>Dilleniaceae</taxon>
        <taxon>Dillenia</taxon>
    </lineage>
</organism>
<accession>A0AAN8UVD3</accession>
<gene>
    <name evidence="2" type="ORF">RJ641_009953</name>
</gene>
<evidence type="ECO:0000313" key="3">
    <source>
        <dbReference type="Proteomes" id="UP001370490"/>
    </source>
</evidence>
<proteinExistence type="predicted"/>
<protein>
    <submittedName>
        <fullName evidence="2">Uncharacterized protein</fullName>
    </submittedName>
</protein>
<reference evidence="2 3" key="1">
    <citation type="submission" date="2023-12" db="EMBL/GenBank/DDBJ databases">
        <title>A high-quality genome assembly for Dillenia turbinata (Dilleniales).</title>
        <authorList>
            <person name="Chanderbali A."/>
        </authorList>
    </citation>
    <scope>NUCLEOTIDE SEQUENCE [LARGE SCALE GENOMIC DNA]</scope>
    <source>
        <strain evidence="2">LSX21</strain>
        <tissue evidence="2">Leaf</tissue>
    </source>
</reference>
<comment type="caution">
    <text evidence="2">The sequence shown here is derived from an EMBL/GenBank/DDBJ whole genome shotgun (WGS) entry which is preliminary data.</text>
</comment>
<keyword evidence="1" id="KW-0472">Membrane</keyword>
<name>A0AAN8UVD3_9MAGN</name>
<dbReference type="Proteomes" id="UP001370490">
    <property type="component" value="Unassembled WGS sequence"/>
</dbReference>
<keyword evidence="1" id="KW-0812">Transmembrane</keyword>
<dbReference type="AlphaFoldDB" id="A0AAN8UVD3"/>
<feature type="transmembrane region" description="Helical" evidence="1">
    <location>
        <begin position="41"/>
        <end position="60"/>
    </location>
</feature>
<keyword evidence="1" id="KW-1133">Transmembrane helix</keyword>